<feature type="compositionally biased region" description="Basic and acidic residues" evidence="6">
    <location>
        <begin position="110"/>
        <end position="124"/>
    </location>
</feature>
<comment type="caution">
    <text evidence="7">The sequence shown here is derived from an EMBL/GenBank/DDBJ whole genome shotgun (WGS) entry which is preliminary data.</text>
</comment>
<dbReference type="Proteomes" id="UP000593567">
    <property type="component" value="Unassembled WGS sequence"/>
</dbReference>
<evidence type="ECO:0000256" key="2">
    <source>
        <dbReference type="ARBA" id="ARBA00022980"/>
    </source>
</evidence>
<dbReference type="GO" id="GO:0032543">
    <property type="term" value="P:mitochondrial translation"/>
    <property type="evidence" value="ECO:0007669"/>
    <property type="project" value="TreeGrafter"/>
</dbReference>
<evidence type="ECO:0000313" key="8">
    <source>
        <dbReference type="Proteomes" id="UP000593567"/>
    </source>
</evidence>
<keyword evidence="2" id="KW-0689">Ribosomal protein</keyword>
<evidence type="ECO:0000256" key="1">
    <source>
        <dbReference type="ARBA" id="ARBA00006700"/>
    </source>
</evidence>
<feature type="region of interest" description="Disordered" evidence="6">
    <location>
        <begin position="90"/>
        <end position="132"/>
    </location>
</feature>
<dbReference type="PANTHER" id="PTHR12059">
    <property type="entry name" value="RIBOSOMAL PROTEIN L23-RELATED"/>
    <property type="match status" value="1"/>
</dbReference>
<dbReference type="GO" id="GO:0005762">
    <property type="term" value="C:mitochondrial large ribosomal subunit"/>
    <property type="evidence" value="ECO:0007669"/>
    <property type="project" value="TreeGrafter"/>
</dbReference>
<dbReference type="GO" id="GO:0003735">
    <property type="term" value="F:structural constituent of ribosome"/>
    <property type="evidence" value="ECO:0007669"/>
    <property type="project" value="InterPro"/>
</dbReference>
<evidence type="ECO:0000256" key="4">
    <source>
        <dbReference type="ARBA" id="ARBA00039977"/>
    </source>
</evidence>
<dbReference type="PANTHER" id="PTHR12059:SF5">
    <property type="entry name" value="LARGE RIBOSOMAL SUBUNIT PROTEIN UL23M"/>
    <property type="match status" value="1"/>
</dbReference>
<reference evidence="7" key="1">
    <citation type="submission" date="2020-06" db="EMBL/GenBank/DDBJ databases">
        <title>Draft genome of Bugula neritina, a colonial animal packing powerful symbionts and potential medicines.</title>
        <authorList>
            <person name="Rayko M."/>
        </authorList>
    </citation>
    <scope>NUCLEOTIDE SEQUENCE [LARGE SCALE GENOMIC DNA]</scope>
    <source>
        <strain evidence="7">Kwan_BN1</strain>
    </source>
</reference>
<organism evidence="7 8">
    <name type="scientific">Bugula neritina</name>
    <name type="common">Brown bryozoan</name>
    <name type="synonym">Sertularia neritina</name>
    <dbReference type="NCBI Taxonomy" id="10212"/>
    <lineage>
        <taxon>Eukaryota</taxon>
        <taxon>Metazoa</taxon>
        <taxon>Spiralia</taxon>
        <taxon>Lophotrochozoa</taxon>
        <taxon>Bryozoa</taxon>
        <taxon>Gymnolaemata</taxon>
        <taxon>Cheilostomatida</taxon>
        <taxon>Flustrina</taxon>
        <taxon>Buguloidea</taxon>
        <taxon>Bugulidae</taxon>
        <taxon>Bugula</taxon>
    </lineage>
</organism>
<proteinExistence type="inferred from homology"/>
<dbReference type="EMBL" id="VXIV02000090">
    <property type="protein sequence ID" value="KAF6040966.1"/>
    <property type="molecule type" value="Genomic_DNA"/>
</dbReference>
<evidence type="ECO:0000256" key="5">
    <source>
        <dbReference type="ARBA" id="ARBA00041375"/>
    </source>
</evidence>
<keyword evidence="3" id="KW-0687">Ribonucleoprotein</keyword>
<dbReference type="AlphaFoldDB" id="A0A7J7KRY6"/>
<name>A0A7J7KRY6_BUGNE</name>
<accession>A0A7J7KRY6</accession>
<protein>
    <recommendedName>
        <fullName evidence="4">Large ribosomal subunit protein uL23m</fullName>
    </recommendedName>
    <alternativeName>
        <fullName evidence="5">39S ribosomal protein L23, mitochondrial</fullName>
    </alternativeName>
</protein>
<evidence type="ECO:0000256" key="3">
    <source>
        <dbReference type="ARBA" id="ARBA00023274"/>
    </source>
</evidence>
<sequence length="132" mass="15499">MTKMDIKNYLEKIYKVPVHNVRTQIKLTNNEQPGKTFIEEMTQKNFLPIDPVRDKMKMSVKWSEEYKEAVVVLGEGQTFKFPDIESSIAENERDKQLDNIQKTMEGSGRSQKEVEEKRAKDMRRQGIPGWFS</sequence>
<evidence type="ECO:0000256" key="6">
    <source>
        <dbReference type="SAM" id="MobiDB-lite"/>
    </source>
</evidence>
<dbReference type="InterPro" id="IPR013025">
    <property type="entry name" value="Ribosomal_uL23-like"/>
</dbReference>
<dbReference type="InterPro" id="IPR012677">
    <property type="entry name" value="Nucleotide-bd_a/b_plait_sf"/>
</dbReference>
<dbReference type="InterPro" id="IPR012678">
    <property type="entry name" value="Ribosomal_uL23/eL15/eS24_sf"/>
</dbReference>
<dbReference type="OrthoDB" id="275582at2759"/>
<evidence type="ECO:0000313" key="7">
    <source>
        <dbReference type="EMBL" id="KAF6040966.1"/>
    </source>
</evidence>
<dbReference type="Gene3D" id="3.30.70.330">
    <property type="match status" value="1"/>
</dbReference>
<keyword evidence="8" id="KW-1185">Reference proteome</keyword>
<comment type="similarity">
    <text evidence="1">Belongs to the universal ribosomal protein uL23 family.</text>
</comment>
<gene>
    <name evidence="7" type="ORF">EB796_000683</name>
</gene>
<dbReference type="SUPFAM" id="SSF54189">
    <property type="entry name" value="Ribosomal proteins S24e, L23 and L15e"/>
    <property type="match status" value="1"/>
</dbReference>